<dbReference type="PANTHER" id="PTHR36933">
    <property type="entry name" value="SLL0788 PROTEIN"/>
    <property type="match status" value="1"/>
</dbReference>
<proteinExistence type="predicted"/>
<dbReference type="PROSITE" id="PS51257">
    <property type="entry name" value="PROKAR_LIPOPROTEIN"/>
    <property type="match status" value="1"/>
</dbReference>
<feature type="region of interest" description="Disordered" evidence="1">
    <location>
        <begin position="23"/>
        <end position="53"/>
    </location>
</feature>
<keyword evidence="5" id="KW-1185">Reference proteome</keyword>
<evidence type="ECO:0000259" key="3">
    <source>
        <dbReference type="Pfam" id="PF03713"/>
    </source>
</evidence>
<evidence type="ECO:0000313" key="4">
    <source>
        <dbReference type="EMBL" id="XAN06834.1"/>
    </source>
</evidence>
<accession>A0ABZ3FNZ7</accession>
<protein>
    <submittedName>
        <fullName evidence="4">DUF305 domain-containing protein</fullName>
    </submittedName>
</protein>
<dbReference type="Proteomes" id="UP001442841">
    <property type="component" value="Chromosome"/>
</dbReference>
<dbReference type="Gene3D" id="1.20.1260.10">
    <property type="match status" value="1"/>
</dbReference>
<dbReference type="Pfam" id="PF03713">
    <property type="entry name" value="DUF305"/>
    <property type="match status" value="1"/>
</dbReference>
<name>A0ABZ3FNZ7_9ACTN</name>
<evidence type="ECO:0000256" key="1">
    <source>
        <dbReference type="SAM" id="MobiDB-lite"/>
    </source>
</evidence>
<dbReference type="InterPro" id="IPR012347">
    <property type="entry name" value="Ferritin-like"/>
</dbReference>
<dbReference type="EMBL" id="CP154795">
    <property type="protein sequence ID" value="XAN06834.1"/>
    <property type="molecule type" value="Genomic_DNA"/>
</dbReference>
<organism evidence="4 5">
    <name type="scientific">Ammonicoccus fulvus</name>
    <dbReference type="NCBI Taxonomy" id="3138240"/>
    <lineage>
        <taxon>Bacteria</taxon>
        <taxon>Bacillati</taxon>
        <taxon>Actinomycetota</taxon>
        <taxon>Actinomycetes</taxon>
        <taxon>Propionibacteriales</taxon>
        <taxon>Propionibacteriaceae</taxon>
        <taxon>Ammonicoccus</taxon>
    </lineage>
</organism>
<keyword evidence="2" id="KW-0732">Signal</keyword>
<feature type="chain" id="PRO_5047236351" evidence="2">
    <location>
        <begin position="20"/>
        <end position="217"/>
    </location>
</feature>
<gene>
    <name evidence="4" type="ORF">AADG42_05750</name>
</gene>
<feature type="signal peptide" evidence="2">
    <location>
        <begin position="1"/>
        <end position="19"/>
    </location>
</feature>
<dbReference type="PANTHER" id="PTHR36933:SF1">
    <property type="entry name" value="SLL0788 PROTEIN"/>
    <property type="match status" value="1"/>
</dbReference>
<dbReference type="RefSeq" id="WP_425308267.1">
    <property type="nucleotide sequence ID" value="NZ_CP154795.1"/>
</dbReference>
<dbReference type="InterPro" id="IPR005183">
    <property type="entry name" value="DUF305_CopM-like"/>
</dbReference>
<feature type="domain" description="DUF305" evidence="3">
    <location>
        <begin position="64"/>
        <end position="212"/>
    </location>
</feature>
<reference evidence="4 5" key="1">
    <citation type="submission" date="2024-04" db="EMBL/GenBank/DDBJ databases">
        <title>Isolation of an actinomycete strain from pig manure.</title>
        <authorList>
            <person name="Gong T."/>
            <person name="Yu Z."/>
            <person name="An M."/>
            <person name="Wei C."/>
            <person name="Yang W."/>
            <person name="Liu L."/>
        </authorList>
    </citation>
    <scope>NUCLEOTIDE SEQUENCE [LARGE SCALE GENOMIC DNA]</scope>
    <source>
        <strain evidence="4 5">ZF39</strain>
    </source>
</reference>
<evidence type="ECO:0000313" key="5">
    <source>
        <dbReference type="Proteomes" id="UP001442841"/>
    </source>
</evidence>
<evidence type="ECO:0000256" key="2">
    <source>
        <dbReference type="SAM" id="SignalP"/>
    </source>
</evidence>
<feature type="compositionally biased region" description="Low complexity" evidence="1">
    <location>
        <begin position="27"/>
        <end position="50"/>
    </location>
</feature>
<sequence length="217" mass="22938">MQRSTILASLALATTLAVAGCGTGGQATPDSATPAASSPATTNPAPASTAVPGEPISAEHNDADMMFAQMMIPHHQQAVQMSDIMLAKDNLNPQIQQLAEKIKAAQGPEIERMNAMLDTWREESAGPMDHGSMGPGSGMDGMLSQQDLDRLTAAQGDEAARLFLTGMIAHHKGAVAMAQQEVTNGRNPQALALARQVINDQQTEITEMEQMLQQLPN</sequence>